<evidence type="ECO:0000313" key="1">
    <source>
        <dbReference type="EMBL" id="KAH6824049.1"/>
    </source>
</evidence>
<reference evidence="1 2" key="1">
    <citation type="journal article" date="2021" name="Nat. Commun.">
        <title>Incipient diploidization of the medicinal plant Perilla within 10,000 years.</title>
        <authorList>
            <person name="Zhang Y."/>
            <person name="Shen Q."/>
            <person name="Leng L."/>
            <person name="Zhang D."/>
            <person name="Chen S."/>
            <person name="Shi Y."/>
            <person name="Ning Z."/>
            <person name="Chen S."/>
        </authorList>
    </citation>
    <scope>NUCLEOTIDE SEQUENCE [LARGE SCALE GENOMIC DNA]</scope>
    <source>
        <strain evidence="2">cv. PC099</strain>
    </source>
</reference>
<dbReference type="EMBL" id="SDAM02000550">
    <property type="protein sequence ID" value="KAH6824049.1"/>
    <property type="molecule type" value="Genomic_DNA"/>
</dbReference>
<accession>A0AAD4P2B9</accession>
<protein>
    <recommendedName>
        <fullName evidence="3">F-box domain-containing protein</fullName>
    </recommendedName>
</protein>
<sequence>MNHIPPNFDDLPSDIRKSILNELHVYDLRAVGFAMPRYAAAVNDMITARDLFHTRSSSVARVLQRLHPGETTHDMINRIVNEGGNARPMINDMNLLMVNILNSGRSMETLFSTTTYEDLRRLEEDFAEDFNRALAIIRLPY</sequence>
<gene>
    <name evidence="1" type="ORF">C2S53_000115</name>
</gene>
<name>A0AAD4P2B9_PERFH</name>
<proteinExistence type="predicted"/>
<organism evidence="1 2">
    <name type="scientific">Perilla frutescens var. hirtella</name>
    <name type="common">Perilla citriodora</name>
    <name type="synonym">Perilla setoyensis</name>
    <dbReference type="NCBI Taxonomy" id="608512"/>
    <lineage>
        <taxon>Eukaryota</taxon>
        <taxon>Viridiplantae</taxon>
        <taxon>Streptophyta</taxon>
        <taxon>Embryophyta</taxon>
        <taxon>Tracheophyta</taxon>
        <taxon>Spermatophyta</taxon>
        <taxon>Magnoliopsida</taxon>
        <taxon>eudicotyledons</taxon>
        <taxon>Gunneridae</taxon>
        <taxon>Pentapetalae</taxon>
        <taxon>asterids</taxon>
        <taxon>lamiids</taxon>
        <taxon>Lamiales</taxon>
        <taxon>Lamiaceae</taxon>
        <taxon>Nepetoideae</taxon>
        <taxon>Elsholtzieae</taxon>
        <taxon>Perilla</taxon>
    </lineage>
</organism>
<dbReference type="Proteomes" id="UP001190926">
    <property type="component" value="Unassembled WGS sequence"/>
</dbReference>
<comment type="caution">
    <text evidence="1">The sequence shown here is derived from an EMBL/GenBank/DDBJ whole genome shotgun (WGS) entry which is preliminary data.</text>
</comment>
<evidence type="ECO:0008006" key="3">
    <source>
        <dbReference type="Google" id="ProtNLM"/>
    </source>
</evidence>
<dbReference type="AlphaFoldDB" id="A0AAD4P2B9"/>
<evidence type="ECO:0000313" key="2">
    <source>
        <dbReference type="Proteomes" id="UP001190926"/>
    </source>
</evidence>
<keyword evidence="2" id="KW-1185">Reference proteome</keyword>